<evidence type="ECO:0000313" key="3">
    <source>
        <dbReference type="EMBL" id="MDR7362517.1"/>
    </source>
</evidence>
<keyword evidence="4" id="KW-1185">Reference proteome</keyword>
<sequence length="529" mass="58376">MTAHHTLKSALRAASVALVTTAVVGTGAPALAAGTHLCDGYKACSDRGMTASGYGLANDRSYWRMYPGHNCTNYAAYRMIRSGMGDSRPWSGGGNAIYWGQHMSSITDDTPRVGAIAWWNDGSPGHVAYVEKVISSSEIIISQDSWGGDFSWARVTRDDRWPAGFIHFNDRRMDSQAAPQVFGAVKVGSTLRASSGSWTPSPSRISYTWKMGGKVLPAATRSTLRVTPRMLDRQVQVIVSAGRYGYPTTRAASQKTARVLPGQLTATQAPDLSGSAEVNRTMSVTTGRWSPRPGRVTTQWQVDGKDVEGATGNRFPLTSRHAGHRISVVVTARRYGYAPVTRTFTTSAVNRAPLTLTRRSTVTGHNIQRQVLQVTPGAVRQQATRHITWLRDGQPVAGANATTYALTRRDVRRHISARVTWTRPGYRPMVDETRGRYIRGILRLETHKTRLRRGVLFDITAKVAGQRLSEPTRVVVRNGGRVRATGLMREGHVRIRVTGMPRGHRTLWFYFAPTGESINRAVSRRAYFR</sequence>
<dbReference type="RefSeq" id="WP_310301826.1">
    <property type="nucleotide sequence ID" value="NZ_BAAAPS010000008.1"/>
</dbReference>
<dbReference type="SUPFAM" id="SSF54001">
    <property type="entry name" value="Cysteine proteinases"/>
    <property type="match status" value="1"/>
</dbReference>
<feature type="chain" id="PRO_5046157422" evidence="1">
    <location>
        <begin position="33"/>
        <end position="529"/>
    </location>
</feature>
<comment type="caution">
    <text evidence="3">The sequence shown here is derived from an EMBL/GenBank/DDBJ whole genome shotgun (WGS) entry which is preliminary data.</text>
</comment>
<dbReference type="EMBL" id="JAVDYG010000001">
    <property type="protein sequence ID" value="MDR7362517.1"/>
    <property type="molecule type" value="Genomic_DNA"/>
</dbReference>
<dbReference type="Gene3D" id="2.60.40.2700">
    <property type="match status" value="3"/>
</dbReference>
<dbReference type="InterPro" id="IPR038765">
    <property type="entry name" value="Papain-like_cys_pep_sf"/>
</dbReference>
<evidence type="ECO:0000259" key="2">
    <source>
        <dbReference type="PROSITE" id="PS50911"/>
    </source>
</evidence>
<protein>
    <submittedName>
        <fullName evidence="3">Surface antigen</fullName>
    </submittedName>
</protein>
<keyword evidence="1" id="KW-0732">Signal</keyword>
<name>A0ABU2BV55_9ACTN</name>
<gene>
    <name evidence="3" type="ORF">J2S63_002070</name>
</gene>
<dbReference type="Pfam" id="PF05257">
    <property type="entry name" value="CHAP"/>
    <property type="match status" value="1"/>
</dbReference>
<dbReference type="PROSITE" id="PS50911">
    <property type="entry name" value="CHAP"/>
    <property type="match status" value="1"/>
</dbReference>
<organism evidence="3 4">
    <name type="scientific">Nocardioides marmoribigeumensis</name>
    <dbReference type="NCBI Taxonomy" id="433649"/>
    <lineage>
        <taxon>Bacteria</taxon>
        <taxon>Bacillati</taxon>
        <taxon>Actinomycetota</taxon>
        <taxon>Actinomycetes</taxon>
        <taxon>Propionibacteriales</taxon>
        <taxon>Nocardioidaceae</taxon>
        <taxon>Nocardioides</taxon>
    </lineage>
</organism>
<dbReference type="Gene3D" id="3.90.1720.10">
    <property type="entry name" value="endopeptidase domain like (from Nostoc punctiforme)"/>
    <property type="match status" value="1"/>
</dbReference>
<reference evidence="3 4" key="1">
    <citation type="submission" date="2023-07" db="EMBL/GenBank/DDBJ databases">
        <title>Sequencing the genomes of 1000 actinobacteria strains.</title>
        <authorList>
            <person name="Klenk H.-P."/>
        </authorList>
    </citation>
    <scope>NUCLEOTIDE SEQUENCE [LARGE SCALE GENOMIC DNA]</scope>
    <source>
        <strain evidence="3 4">DSM 19426</strain>
    </source>
</reference>
<evidence type="ECO:0000313" key="4">
    <source>
        <dbReference type="Proteomes" id="UP001183648"/>
    </source>
</evidence>
<proteinExistence type="predicted"/>
<evidence type="ECO:0000256" key="1">
    <source>
        <dbReference type="SAM" id="SignalP"/>
    </source>
</evidence>
<feature type="signal peptide" evidence="1">
    <location>
        <begin position="1"/>
        <end position="32"/>
    </location>
</feature>
<accession>A0ABU2BV55</accession>
<feature type="domain" description="Peptidase C51" evidence="2">
    <location>
        <begin position="46"/>
        <end position="167"/>
    </location>
</feature>
<dbReference type="Proteomes" id="UP001183648">
    <property type="component" value="Unassembled WGS sequence"/>
</dbReference>
<dbReference type="InterPro" id="IPR007921">
    <property type="entry name" value="CHAP_dom"/>
</dbReference>